<comment type="pathway">
    <text evidence="3 9 10">Sulfur metabolism; hydrogen sulfide biosynthesis; sulfite from sulfate: step 2/3.</text>
</comment>
<proteinExistence type="inferred from homology"/>
<dbReference type="GO" id="GO:0004020">
    <property type="term" value="F:adenylylsulfate kinase activity"/>
    <property type="evidence" value="ECO:0007669"/>
    <property type="project" value="UniProtKB-UniRule"/>
</dbReference>
<comment type="similarity">
    <text evidence="4 9 10">Belongs to the APS kinase family.</text>
</comment>
<dbReference type="NCBIfam" id="NF003013">
    <property type="entry name" value="PRK03846.1"/>
    <property type="match status" value="1"/>
</dbReference>
<evidence type="ECO:0000256" key="5">
    <source>
        <dbReference type="ARBA" id="ARBA00022679"/>
    </source>
</evidence>
<dbReference type="RefSeq" id="WP_116553753.1">
    <property type="nucleotide sequence ID" value="NZ_QCZG01000006.1"/>
</dbReference>
<dbReference type="GO" id="GO:0005524">
    <property type="term" value="F:ATP binding"/>
    <property type="evidence" value="ECO:0007669"/>
    <property type="project" value="UniProtKB-UniRule"/>
</dbReference>
<dbReference type="PANTHER" id="PTHR11055:SF1">
    <property type="entry name" value="PAPS SYNTHETASE, ISOFORM D"/>
    <property type="match status" value="1"/>
</dbReference>
<dbReference type="AlphaFoldDB" id="A0A2U1K5V1"/>
<evidence type="ECO:0000256" key="6">
    <source>
        <dbReference type="ARBA" id="ARBA00022741"/>
    </source>
</evidence>
<dbReference type="HAMAP" id="MF_00065">
    <property type="entry name" value="Adenylyl_sulf_kinase"/>
    <property type="match status" value="1"/>
</dbReference>
<dbReference type="PANTHER" id="PTHR11055">
    <property type="entry name" value="BIFUNCTIONAL 3'-PHOSPHOADENOSINE 5'-PHOSPHOSULFATE SYNTHASE"/>
    <property type="match status" value="1"/>
</dbReference>
<evidence type="ECO:0000256" key="7">
    <source>
        <dbReference type="ARBA" id="ARBA00022777"/>
    </source>
</evidence>
<feature type="binding site" evidence="9">
    <location>
        <begin position="35"/>
        <end position="42"/>
    </location>
    <ligand>
        <name>ATP</name>
        <dbReference type="ChEBI" id="CHEBI:30616"/>
    </ligand>
</feature>
<keyword evidence="6 9" id="KW-0547">Nucleotide-binding</keyword>
<evidence type="ECO:0000313" key="13">
    <source>
        <dbReference type="Proteomes" id="UP000245998"/>
    </source>
</evidence>
<dbReference type="InterPro" id="IPR002891">
    <property type="entry name" value="APS"/>
</dbReference>
<evidence type="ECO:0000256" key="4">
    <source>
        <dbReference type="ARBA" id="ARBA00007008"/>
    </source>
</evidence>
<evidence type="ECO:0000256" key="3">
    <source>
        <dbReference type="ARBA" id="ARBA00004806"/>
    </source>
</evidence>
<dbReference type="GO" id="GO:0000103">
    <property type="term" value="P:sulfate assimilation"/>
    <property type="evidence" value="ECO:0007669"/>
    <property type="project" value="UniProtKB-UniRule"/>
</dbReference>
<dbReference type="SUPFAM" id="SSF52540">
    <property type="entry name" value="P-loop containing nucleoside triphosphate hydrolases"/>
    <property type="match status" value="1"/>
</dbReference>
<dbReference type="Pfam" id="PF01583">
    <property type="entry name" value="APS_kinase"/>
    <property type="match status" value="1"/>
</dbReference>
<evidence type="ECO:0000256" key="9">
    <source>
        <dbReference type="HAMAP-Rule" id="MF_00065"/>
    </source>
</evidence>
<comment type="catalytic activity">
    <reaction evidence="1 9 10">
        <text>adenosine 5'-phosphosulfate + ATP = 3'-phosphoadenylyl sulfate + ADP + H(+)</text>
        <dbReference type="Rhea" id="RHEA:24152"/>
        <dbReference type="ChEBI" id="CHEBI:15378"/>
        <dbReference type="ChEBI" id="CHEBI:30616"/>
        <dbReference type="ChEBI" id="CHEBI:58243"/>
        <dbReference type="ChEBI" id="CHEBI:58339"/>
        <dbReference type="ChEBI" id="CHEBI:456216"/>
        <dbReference type="EC" id="2.7.1.25"/>
    </reaction>
</comment>
<dbReference type="InterPro" id="IPR027417">
    <property type="entry name" value="P-loop_NTPase"/>
</dbReference>
<reference evidence="12 13" key="1">
    <citation type="submission" date="2018-04" db="EMBL/GenBank/DDBJ databases">
        <title>Camelliibacillus theae gen. nov., sp. nov., isolated from Pu'er tea.</title>
        <authorList>
            <person name="Niu L."/>
        </authorList>
    </citation>
    <scope>NUCLEOTIDE SEQUENCE [LARGE SCALE GENOMIC DNA]</scope>
    <source>
        <strain evidence="12 13">T8</strain>
    </source>
</reference>
<evidence type="ECO:0000259" key="11">
    <source>
        <dbReference type="Pfam" id="PF01583"/>
    </source>
</evidence>
<comment type="function">
    <text evidence="2 9 10">Catalyzes the synthesis of activated sulfate.</text>
</comment>
<keyword evidence="7 9" id="KW-0418">Kinase</keyword>
<dbReference type="GO" id="GO:0070814">
    <property type="term" value="P:hydrogen sulfide biosynthetic process"/>
    <property type="evidence" value="ECO:0007669"/>
    <property type="project" value="UniProtKB-UniRule"/>
</dbReference>
<sequence>MFLSEQHIHWHDQTVKKQNREKLNGHKSFVLWFTGLSGSGKSTLANALEMKLHKCGLSTYLLDGDNIRRGLNADLSFSSSDRKENIRRVGEVAKLFVDAGCIVLTAFISPFEEERKKVRSMFHHNEFIEIYVKCPLEICEQRDPKGLYKLARIGKIKDFTGISSPYEPPQNPDIIVDTHQLTIEENVREIVSYLQQRNYILTHC</sequence>
<dbReference type="NCBIfam" id="TIGR00455">
    <property type="entry name" value="apsK"/>
    <property type="match status" value="1"/>
</dbReference>
<name>A0A2U1K5V1_9BACI</name>
<dbReference type="Gene3D" id="3.40.50.300">
    <property type="entry name" value="P-loop containing nucleotide triphosphate hydrolases"/>
    <property type="match status" value="1"/>
</dbReference>
<dbReference type="FunFam" id="3.40.50.300:FF:000212">
    <property type="entry name" value="Adenylyl-sulfate kinase"/>
    <property type="match status" value="1"/>
</dbReference>
<evidence type="ECO:0000313" key="12">
    <source>
        <dbReference type="EMBL" id="PWA12762.1"/>
    </source>
</evidence>
<comment type="caution">
    <text evidence="12">The sequence shown here is derived from an EMBL/GenBank/DDBJ whole genome shotgun (WGS) entry which is preliminary data.</text>
</comment>
<organism evidence="12 13">
    <name type="scientific">Pueribacillus theae</name>
    <dbReference type="NCBI Taxonomy" id="2171751"/>
    <lineage>
        <taxon>Bacteria</taxon>
        <taxon>Bacillati</taxon>
        <taxon>Bacillota</taxon>
        <taxon>Bacilli</taxon>
        <taxon>Bacillales</taxon>
        <taxon>Bacillaceae</taxon>
        <taxon>Pueribacillus</taxon>
    </lineage>
</organism>
<evidence type="ECO:0000256" key="10">
    <source>
        <dbReference type="RuleBase" id="RU004347"/>
    </source>
</evidence>
<dbReference type="EMBL" id="QCZG01000006">
    <property type="protein sequence ID" value="PWA12762.1"/>
    <property type="molecule type" value="Genomic_DNA"/>
</dbReference>
<dbReference type="Proteomes" id="UP000245998">
    <property type="component" value="Unassembled WGS sequence"/>
</dbReference>
<feature type="domain" description="APS kinase" evidence="11">
    <location>
        <begin position="27"/>
        <end position="177"/>
    </location>
</feature>
<evidence type="ECO:0000256" key="1">
    <source>
        <dbReference type="ARBA" id="ARBA00001823"/>
    </source>
</evidence>
<gene>
    <name evidence="9 12" type="primary">cysC</name>
    <name evidence="12" type="ORF">DCC39_04555</name>
</gene>
<keyword evidence="5 9" id="KW-0808">Transferase</keyword>
<evidence type="ECO:0000256" key="8">
    <source>
        <dbReference type="ARBA" id="ARBA00022840"/>
    </source>
</evidence>
<evidence type="ECO:0000256" key="2">
    <source>
        <dbReference type="ARBA" id="ARBA00002632"/>
    </source>
</evidence>
<keyword evidence="9" id="KW-0597">Phosphoprotein</keyword>
<keyword evidence="13" id="KW-1185">Reference proteome</keyword>
<dbReference type="OrthoDB" id="9804504at2"/>
<feature type="active site" description="Phosphoserine intermediate" evidence="9">
    <location>
        <position position="109"/>
    </location>
</feature>
<dbReference type="EC" id="2.7.1.25" evidence="9 10"/>
<dbReference type="InterPro" id="IPR059117">
    <property type="entry name" value="APS_kinase_dom"/>
</dbReference>
<accession>A0A2U1K5V1</accession>
<keyword evidence="8 9" id="KW-0067">ATP-binding</keyword>
<protein>
    <recommendedName>
        <fullName evidence="9 10">Adenylyl-sulfate kinase</fullName>
        <ecNumber evidence="9 10">2.7.1.25</ecNumber>
    </recommendedName>
    <alternativeName>
        <fullName evidence="9">APS kinase</fullName>
    </alternativeName>
    <alternativeName>
        <fullName evidence="9">ATP adenosine-5'-phosphosulfate 3'-phosphotransferase</fullName>
    </alternativeName>
    <alternativeName>
        <fullName evidence="9">Adenosine-5'-phosphosulfate kinase</fullName>
    </alternativeName>
</protein>
<dbReference type="CDD" id="cd02027">
    <property type="entry name" value="APSK"/>
    <property type="match status" value="1"/>
</dbReference>
<dbReference type="UniPathway" id="UPA00140">
    <property type="reaction ID" value="UER00205"/>
</dbReference>